<dbReference type="EMBL" id="GBRH01238455">
    <property type="protein sequence ID" value="JAD59440.1"/>
    <property type="molecule type" value="Transcribed_RNA"/>
</dbReference>
<organism evidence="2">
    <name type="scientific">Arundo donax</name>
    <name type="common">Giant reed</name>
    <name type="synonym">Donax arundinaceus</name>
    <dbReference type="NCBI Taxonomy" id="35708"/>
    <lineage>
        <taxon>Eukaryota</taxon>
        <taxon>Viridiplantae</taxon>
        <taxon>Streptophyta</taxon>
        <taxon>Embryophyta</taxon>
        <taxon>Tracheophyta</taxon>
        <taxon>Spermatophyta</taxon>
        <taxon>Magnoliopsida</taxon>
        <taxon>Liliopsida</taxon>
        <taxon>Poales</taxon>
        <taxon>Poaceae</taxon>
        <taxon>PACMAD clade</taxon>
        <taxon>Arundinoideae</taxon>
        <taxon>Arundineae</taxon>
        <taxon>Arundo</taxon>
    </lineage>
</organism>
<reference evidence="2" key="1">
    <citation type="submission" date="2014-09" db="EMBL/GenBank/DDBJ databases">
        <authorList>
            <person name="Magalhaes I.L.F."/>
            <person name="Oliveira U."/>
            <person name="Santos F.R."/>
            <person name="Vidigal T.H.D.A."/>
            <person name="Brescovit A.D."/>
            <person name="Santos A.J."/>
        </authorList>
    </citation>
    <scope>NUCLEOTIDE SEQUENCE</scope>
    <source>
        <tissue evidence="2">Shoot tissue taken approximately 20 cm above the soil surface</tissue>
    </source>
</reference>
<dbReference type="AlphaFoldDB" id="A0A0A9BDW9"/>
<feature type="region of interest" description="Disordered" evidence="1">
    <location>
        <begin position="1"/>
        <end position="32"/>
    </location>
</feature>
<reference evidence="2" key="2">
    <citation type="journal article" date="2015" name="Data Brief">
        <title>Shoot transcriptome of the giant reed, Arundo donax.</title>
        <authorList>
            <person name="Barrero R.A."/>
            <person name="Guerrero F.D."/>
            <person name="Moolhuijzen P."/>
            <person name="Goolsby J.A."/>
            <person name="Tidwell J."/>
            <person name="Bellgard S.E."/>
            <person name="Bellgard M.I."/>
        </authorList>
    </citation>
    <scope>NUCLEOTIDE SEQUENCE</scope>
    <source>
        <tissue evidence="2">Shoot tissue taken approximately 20 cm above the soil surface</tissue>
    </source>
</reference>
<protein>
    <submittedName>
        <fullName evidence="2">Uncharacterized protein</fullName>
    </submittedName>
</protein>
<sequence>MVTDESIPSSNQTKGLGSEVGPDDPSLNHSSNQTPHYWTSRLVHLFYLCHFSYFSHIRLNTIL</sequence>
<evidence type="ECO:0000313" key="2">
    <source>
        <dbReference type="EMBL" id="JAD59440.1"/>
    </source>
</evidence>
<evidence type="ECO:0000256" key="1">
    <source>
        <dbReference type="SAM" id="MobiDB-lite"/>
    </source>
</evidence>
<accession>A0A0A9BDW9</accession>
<name>A0A0A9BDW9_ARUDO</name>
<proteinExistence type="predicted"/>
<feature type="compositionally biased region" description="Polar residues" evidence="1">
    <location>
        <begin position="1"/>
        <end position="15"/>
    </location>
</feature>